<dbReference type="ExpressionAtlas" id="A0A178VMV0">
    <property type="expression patterns" value="baseline and differential"/>
</dbReference>
<reference evidence="3 5" key="3">
    <citation type="submission" date="2019-11" db="EMBL/GenBank/DDBJ databases">
        <authorList>
            <person name="Jiao W.-B."/>
            <person name="Schneeberger K."/>
        </authorList>
    </citation>
    <scope>NUCLEOTIDE SEQUENCE [LARGE SCALE GENOMIC DNA]</scope>
    <source>
        <strain evidence="5">cv. An-1</strain>
    </source>
</reference>
<organism evidence="2 4">
    <name type="scientific">Arabidopsis thaliana</name>
    <name type="common">Mouse-ear cress</name>
    <dbReference type="NCBI Taxonomy" id="3702"/>
    <lineage>
        <taxon>Eukaryota</taxon>
        <taxon>Viridiplantae</taxon>
        <taxon>Streptophyta</taxon>
        <taxon>Embryophyta</taxon>
        <taxon>Tracheophyta</taxon>
        <taxon>Spermatophyta</taxon>
        <taxon>Magnoliopsida</taxon>
        <taxon>eudicotyledons</taxon>
        <taxon>Gunneridae</taxon>
        <taxon>Pentapetalae</taxon>
        <taxon>rosids</taxon>
        <taxon>malvids</taxon>
        <taxon>Brassicales</taxon>
        <taxon>Brassicaceae</taxon>
        <taxon>Camelineae</taxon>
        <taxon>Arabidopsis</taxon>
    </lineage>
</organism>
<evidence type="ECO:0000313" key="5">
    <source>
        <dbReference type="Proteomes" id="UP000426265"/>
    </source>
</evidence>
<dbReference type="EMBL" id="LUHQ01000002">
    <property type="protein sequence ID" value="OAP07649.1"/>
    <property type="molecule type" value="Genomic_DNA"/>
</dbReference>
<dbReference type="AlphaFoldDB" id="A0A178VMV0"/>
<evidence type="ECO:0000313" key="3">
    <source>
        <dbReference type="EMBL" id="VYS53458.1"/>
    </source>
</evidence>
<reference evidence="4" key="1">
    <citation type="journal article" date="2016" name="Proc. Natl. Acad. Sci. U.S.A.">
        <title>Chromosome-level assembly of Arabidopsis thaliana Ler reveals the extent of translocation and inversion polymorphisms.</title>
        <authorList>
            <person name="Zapata L."/>
            <person name="Ding J."/>
            <person name="Willing E.M."/>
            <person name="Hartwig B."/>
            <person name="Bezdan D."/>
            <person name="Jiao W.B."/>
            <person name="Patel V."/>
            <person name="Velikkakam James G."/>
            <person name="Koornneef M."/>
            <person name="Ossowski S."/>
            <person name="Schneeberger K."/>
        </authorList>
    </citation>
    <scope>NUCLEOTIDE SEQUENCE [LARGE SCALE GENOMIC DNA]</scope>
    <source>
        <strain evidence="4">cv. Landsberg erecta</strain>
    </source>
</reference>
<proteinExistence type="predicted"/>
<sequence length="79" mass="8491">MDVQRSSYIFIALSIIAMFLITGVKPEVRDICPGVCHAGIEPDCDTLCISMGFTGGYCQGLTCCCNPKSSKSSIINRPI</sequence>
<keyword evidence="1" id="KW-0812">Transmembrane</keyword>
<gene>
    <name evidence="2" type="ordered locus">AXX17_At2g21050</name>
    <name evidence="3" type="ORF">AN1_LOCUS8916</name>
</gene>
<evidence type="ECO:0000313" key="2">
    <source>
        <dbReference type="EMBL" id="OAP07649.1"/>
    </source>
</evidence>
<feature type="transmembrane region" description="Helical" evidence="1">
    <location>
        <begin position="6"/>
        <end position="24"/>
    </location>
</feature>
<reference evidence="2" key="2">
    <citation type="submission" date="2016-03" db="EMBL/GenBank/DDBJ databases">
        <title>Full-length assembly of Arabidopsis thaliana Ler reveals the complement of translocations and inversions.</title>
        <authorList>
            <person name="Zapata L."/>
            <person name="Schneeberger K."/>
            <person name="Ossowski S."/>
        </authorList>
    </citation>
    <scope>NUCLEOTIDE SEQUENCE [LARGE SCALE GENOMIC DNA]</scope>
    <source>
        <tissue evidence="2">Leaf</tissue>
    </source>
</reference>
<dbReference type="Proteomes" id="UP000078284">
    <property type="component" value="Chromosome 2"/>
</dbReference>
<dbReference type="EMBL" id="CACRSJ010000105">
    <property type="protein sequence ID" value="VYS53458.1"/>
    <property type="molecule type" value="Genomic_DNA"/>
</dbReference>
<keyword evidence="1" id="KW-1133">Transmembrane helix</keyword>
<protein>
    <submittedName>
        <fullName evidence="2">LCR81</fullName>
    </submittedName>
</protein>
<dbReference type="Proteomes" id="UP000426265">
    <property type="component" value="Unassembled WGS sequence"/>
</dbReference>
<dbReference type="KEGG" id="ath:AT2G25295"/>
<accession>A0A178VMV0</accession>
<name>A0A178VMV0_ARATH</name>
<evidence type="ECO:0000256" key="1">
    <source>
        <dbReference type="SAM" id="Phobius"/>
    </source>
</evidence>
<dbReference type="SMR" id="A0A178VMV0"/>
<evidence type="ECO:0000313" key="4">
    <source>
        <dbReference type="Proteomes" id="UP000078284"/>
    </source>
</evidence>
<keyword evidence="1" id="KW-0472">Membrane</keyword>
<dbReference type="OMA" id="CHAGIEP"/>